<dbReference type="Pfam" id="PF07093">
    <property type="entry name" value="SGT1"/>
    <property type="match status" value="2"/>
</dbReference>
<gene>
    <name evidence="2" type="ORF">UTRI_00412_B</name>
</gene>
<protein>
    <submittedName>
        <fullName evidence="2">Related to SGT1 protein</fullName>
    </submittedName>
</protein>
<dbReference type="AlphaFoldDB" id="A0A5C3DR18"/>
<sequence>MNDPSQPPYGALPFSDVTGLLAAAASAEKQQALVARIFLPRPSHPATSASVDQYAHLSSVARQLRQFFWEHTRSSDYLDGRDYIWHKEPPSISVISPPSPTRASTSKSLTQHPPHILFRLRTGGECIEDEWYATHLLIRASTQFAQHQLCISVEDEDGQFLLIEAADHLPNWVTPEAVTNRVWIFDGHLHLISPHLKSNDDGSMSPSTAIELVTDKSTLTRTSDNIEVAAFARAFEFPSAAEPHHHRTLAYLPRRVARVLAADPQLIANCVTSVQSRDVVSSRSGSRLVHFPPPPHTSTAPTAGSASVTTNDDDIVLTPVRLTRHLYAQLLYDRFFPPRQLGPRWQAAVEKYRARLYHQSSASSNQPKIEDEVEIQAEMREGRWHDLGAKIWCGLEMAYTESLARRTRTIARPVAATQPEMPAQERERLISSLTKLGFFQGEIEGSAKWKQLEAEALSQYAKGSASSLDDTQDRGDETLLCESVDIILQSQDGRFPTTKVLPSDAAPETLKAAEDDDSWLQLNPDDIDGILRTKTSLASTSGNPVSEQDTFHRLGAFNSKMEDFIKTKSGVDGALFQDELDAEDMLLDDEDLLFEDMDEEEMEERIRTEVQERMRTGGQEEKRKIVERLIPRMSQDEWMRKPSFPSQTGRSGDKGEDFVSSIDRIAAERAPPSTTTITADGSSRDLTKHDNLSRAHTELKRRLASQYMRETSQLLSSQTQHRRYDGASDSDSEELEEETSPEIRKARAAEYDIEPDAESSTALPPLAQEEWEDMGEQELIKDEEEELGNLLQYARISLGLTKEQYQEILKEREENGKFVPMVKAKSQQKAKEPVKLDTFESVMAAMESQLQHLQSTQPHPPSSSSTLPTSKKSTKSATTSSHSEETSTAEDEELLSHLLKSNSDLPASLLSHLGGKEEDITAEQMEGFLRSFQAQTATSGPGSGTGPVELLMRRFGLGGLPADQDSPSQG</sequence>
<dbReference type="PANTHER" id="PTHR13060">
    <property type="entry name" value="SGT1 PROTEIN HSGT1 SUPPRESSOR OF GCR2"/>
    <property type="match status" value="1"/>
</dbReference>
<dbReference type="GO" id="GO:0005634">
    <property type="term" value="C:nucleus"/>
    <property type="evidence" value="ECO:0007669"/>
    <property type="project" value="TreeGrafter"/>
</dbReference>
<feature type="compositionally biased region" description="Basic and acidic residues" evidence="1">
    <location>
        <begin position="682"/>
        <end position="694"/>
    </location>
</feature>
<feature type="region of interest" description="Disordered" evidence="1">
    <location>
        <begin position="709"/>
        <end position="767"/>
    </location>
</feature>
<keyword evidence="3" id="KW-1185">Reference proteome</keyword>
<proteinExistence type="predicted"/>
<feature type="compositionally biased region" description="Acidic residues" evidence="1">
    <location>
        <begin position="728"/>
        <end position="740"/>
    </location>
</feature>
<name>A0A5C3DR18_9BASI</name>
<accession>A0A5C3DR18</accession>
<feature type="compositionally biased region" description="Polar residues" evidence="1">
    <location>
        <begin position="672"/>
        <end position="681"/>
    </location>
</feature>
<reference evidence="2 3" key="1">
    <citation type="submission" date="2018-03" db="EMBL/GenBank/DDBJ databases">
        <authorList>
            <person name="Guldener U."/>
        </authorList>
    </citation>
    <scope>NUCLEOTIDE SEQUENCE [LARGE SCALE GENOMIC DNA]</scope>
    <source>
        <strain evidence="2 3">NBRC100155</strain>
    </source>
</reference>
<dbReference type="EMBL" id="OOIN01000001">
    <property type="protein sequence ID" value="SPO20020.1"/>
    <property type="molecule type" value="Genomic_DNA"/>
</dbReference>
<feature type="compositionally biased region" description="Low complexity" evidence="1">
    <location>
        <begin position="848"/>
        <end position="881"/>
    </location>
</feature>
<feature type="region of interest" description="Disordered" evidence="1">
    <location>
        <begin position="634"/>
        <end position="694"/>
    </location>
</feature>
<dbReference type="InterPro" id="IPR010770">
    <property type="entry name" value="Ecd"/>
</dbReference>
<feature type="compositionally biased region" description="Low complexity" evidence="1">
    <location>
        <begin position="297"/>
        <end position="307"/>
    </location>
</feature>
<feature type="compositionally biased region" description="Basic and acidic residues" evidence="1">
    <location>
        <begin position="741"/>
        <end position="750"/>
    </location>
</feature>
<evidence type="ECO:0000313" key="3">
    <source>
        <dbReference type="Proteomes" id="UP000324022"/>
    </source>
</evidence>
<feature type="region of interest" description="Disordered" evidence="1">
    <location>
        <begin position="285"/>
        <end position="307"/>
    </location>
</feature>
<dbReference type="OrthoDB" id="27237at2759"/>
<feature type="compositionally biased region" description="Polar residues" evidence="1">
    <location>
        <begin position="709"/>
        <end position="719"/>
    </location>
</feature>
<dbReference type="PANTHER" id="PTHR13060:SF0">
    <property type="entry name" value="PROTEIN ECDYSONELESS HOMOLOG"/>
    <property type="match status" value="1"/>
</dbReference>
<evidence type="ECO:0000313" key="2">
    <source>
        <dbReference type="EMBL" id="SPO20020.1"/>
    </source>
</evidence>
<dbReference type="Proteomes" id="UP000324022">
    <property type="component" value="Unassembled WGS sequence"/>
</dbReference>
<evidence type="ECO:0000256" key="1">
    <source>
        <dbReference type="SAM" id="MobiDB-lite"/>
    </source>
</evidence>
<feature type="region of interest" description="Disordered" evidence="1">
    <location>
        <begin position="843"/>
        <end position="899"/>
    </location>
</feature>
<organism evidence="2 3">
    <name type="scientific">Ustilago trichophora</name>
    <dbReference type="NCBI Taxonomy" id="86804"/>
    <lineage>
        <taxon>Eukaryota</taxon>
        <taxon>Fungi</taxon>
        <taxon>Dikarya</taxon>
        <taxon>Basidiomycota</taxon>
        <taxon>Ustilaginomycotina</taxon>
        <taxon>Ustilaginomycetes</taxon>
        <taxon>Ustilaginales</taxon>
        <taxon>Ustilaginaceae</taxon>
        <taxon>Ustilago</taxon>
    </lineage>
</organism>